<organism evidence="2 3">
    <name type="scientific">Synaphobranchus kaupii</name>
    <name type="common">Kaup's arrowtooth eel</name>
    <dbReference type="NCBI Taxonomy" id="118154"/>
    <lineage>
        <taxon>Eukaryota</taxon>
        <taxon>Metazoa</taxon>
        <taxon>Chordata</taxon>
        <taxon>Craniata</taxon>
        <taxon>Vertebrata</taxon>
        <taxon>Euteleostomi</taxon>
        <taxon>Actinopterygii</taxon>
        <taxon>Neopterygii</taxon>
        <taxon>Teleostei</taxon>
        <taxon>Anguilliformes</taxon>
        <taxon>Synaphobranchidae</taxon>
        <taxon>Synaphobranchus</taxon>
    </lineage>
</organism>
<dbReference type="Proteomes" id="UP001152622">
    <property type="component" value="Chromosome 12"/>
</dbReference>
<proteinExistence type="predicted"/>
<name>A0A9Q1IL93_SYNKA</name>
<comment type="caution">
    <text evidence="2">The sequence shown here is derived from an EMBL/GenBank/DDBJ whole genome shotgun (WGS) entry which is preliminary data.</text>
</comment>
<dbReference type="EMBL" id="JAINUF010000012">
    <property type="protein sequence ID" value="KAJ8346000.1"/>
    <property type="molecule type" value="Genomic_DNA"/>
</dbReference>
<evidence type="ECO:0000313" key="2">
    <source>
        <dbReference type="EMBL" id="KAJ8346000.1"/>
    </source>
</evidence>
<protein>
    <submittedName>
        <fullName evidence="2">Uncharacterized protein</fullName>
    </submittedName>
</protein>
<keyword evidence="3" id="KW-1185">Reference proteome</keyword>
<dbReference type="AlphaFoldDB" id="A0A9Q1IL93"/>
<evidence type="ECO:0000313" key="3">
    <source>
        <dbReference type="Proteomes" id="UP001152622"/>
    </source>
</evidence>
<accession>A0A9Q1IL93</accession>
<evidence type="ECO:0000256" key="1">
    <source>
        <dbReference type="SAM" id="MobiDB-lite"/>
    </source>
</evidence>
<gene>
    <name evidence="2" type="ORF">SKAU_G00301930</name>
</gene>
<reference evidence="2" key="1">
    <citation type="journal article" date="2023" name="Science">
        <title>Genome structures resolve the early diversification of teleost fishes.</title>
        <authorList>
            <person name="Parey E."/>
            <person name="Louis A."/>
            <person name="Montfort J."/>
            <person name="Bouchez O."/>
            <person name="Roques C."/>
            <person name="Iampietro C."/>
            <person name="Lluch J."/>
            <person name="Castinel A."/>
            <person name="Donnadieu C."/>
            <person name="Desvignes T."/>
            <person name="Floi Bucao C."/>
            <person name="Jouanno E."/>
            <person name="Wen M."/>
            <person name="Mejri S."/>
            <person name="Dirks R."/>
            <person name="Jansen H."/>
            <person name="Henkel C."/>
            <person name="Chen W.J."/>
            <person name="Zahm M."/>
            <person name="Cabau C."/>
            <person name="Klopp C."/>
            <person name="Thompson A.W."/>
            <person name="Robinson-Rechavi M."/>
            <person name="Braasch I."/>
            <person name="Lecointre G."/>
            <person name="Bobe J."/>
            <person name="Postlethwait J.H."/>
            <person name="Berthelot C."/>
            <person name="Roest Crollius H."/>
            <person name="Guiguen Y."/>
        </authorList>
    </citation>
    <scope>NUCLEOTIDE SEQUENCE</scope>
    <source>
        <strain evidence="2">WJC10195</strain>
    </source>
</reference>
<sequence>MFDEGFACQPPSVTERSGTEDGGYRVSRLRVRSLPQRHHSAGQHKQARARGIPAKPASLPPLLALMAGAAAKPASGSVRFP</sequence>
<feature type="region of interest" description="Disordered" evidence="1">
    <location>
        <begin position="1"/>
        <end position="55"/>
    </location>
</feature>
<feature type="compositionally biased region" description="Basic residues" evidence="1">
    <location>
        <begin position="27"/>
        <end position="48"/>
    </location>
</feature>